<feature type="compositionally biased region" description="Basic residues" evidence="1">
    <location>
        <begin position="412"/>
        <end position="428"/>
    </location>
</feature>
<dbReference type="InterPro" id="IPR021124">
    <property type="entry name" value="CRISPR-assoc_prot_Cas5"/>
</dbReference>
<reference evidence="2 3" key="1">
    <citation type="submission" date="2020-03" db="EMBL/GenBank/DDBJ databases">
        <title>Whole genome shotgun sequence of Phytohabitans suffuscus NBRC 105367.</title>
        <authorList>
            <person name="Komaki H."/>
            <person name="Tamura T."/>
        </authorList>
    </citation>
    <scope>NUCLEOTIDE SEQUENCE [LARGE SCALE GENOMIC DNA]</scope>
    <source>
        <strain evidence="2 3">NBRC 105367</strain>
    </source>
</reference>
<dbReference type="Gene3D" id="3.30.70.2660">
    <property type="match status" value="1"/>
</dbReference>
<protein>
    <recommendedName>
        <fullName evidence="4">Type I-E CRISPR-associated protein Cas7/Cse4/CasC</fullName>
    </recommendedName>
</protein>
<dbReference type="NCBIfam" id="TIGR01869">
    <property type="entry name" value="casC_Cse4"/>
    <property type="match status" value="1"/>
</dbReference>
<dbReference type="AlphaFoldDB" id="A0A6F8YAE9"/>
<dbReference type="Proteomes" id="UP000503011">
    <property type="component" value="Chromosome"/>
</dbReference>
<name>A0A6F8YAE9_9ACTN</name>
<proteinExistence type="predicted"/>
<feature type="region of interest" description="Disordered" evidence="1">
    <location>
        <begin position="364"/>
        <end position="459"/>
    </location>
</feature>
<accession>A0A6F8YAE9</accession>
<dbReference type="GO" id="GO:0043571">
    <property type="term" value="P:maintenance of CRISPR repeat elements"/>
    <property type="evidence" value="ECO:0007669"/>
    <property type="project" value="InterPro"/>
</dbReference>
<dbReference type="Pfam" id="PF09344">
    <property type="entry name" value="Cas_CT1975"/>
    <property type="match status" value="1"/>
</dbReference>
<evidence type="ECO:0000313" key="3">
    <source>
        <dbReference type="Proteomes" id="UP000503011"/>
    </source>
</evidence>
<dbReference type="EMBL" id="AP022871">
    <property type="protein sequence ID" value="BCB82958.1"/>
    <property type="molecule type" value="Genomic_DNA"/>
</dbReference>
<keyword evidence="3" id="KW-1185">Reference proteome</keyword>
<feature type="compositionally biased region" description="Basic and acidic residues" evidence="1">
    <location>
        <begin position="368"/>
        <end position="378"/>
    </location>
</feature>
<organism evidence="2 3">
    <name type="scientific">Phytohabitans suffuscus</name>
    <dbReference type="NCBI Taxonomy" id="624315"/>
    <lineage>
        <taxon>Bacteria</taxon>
        <taxon>Bacillati</taxon>
        <taxon>Actinomycetota</taxon>
        <taxon>Actinomycetes</taxon>
        <taxon>Micromonosporales</taxon>
        <taxon>Micromonosporaceae</taxon>
    </lineage>
</organism>
<dbReference type="InterPro" id="IPR010148">
    <property type="entry name" value="CRISPR-assoc_prot_CT1975"/>
</dbReference>
<evidence type="ECO:0008006" key="4">
    <source>
        <dbReference type="Google" id="ProtNLM"/>
    </source>
</evidence>
<dbReference type="Pfam" id="PF09704">
    <property type="entry name" value="Cas_Cas5d"/>
    <property type="match status" value="1"/>
</dbReference>
<sequence length="606" mass="65422">MSRTIIDIYALQTVPPSNLNRDDTGSPKTAIYGGVRRARVSSQAWKRAIRLAFTDLLDSSQLGERTKRVGESLATRIRALDPSLSEEAASALAAETFVAGGLAKADKKKGEVKDVESGYLLFLSHRQLDNLAAAALEASRAGAALDKARFKNLVDTEHSVDIAMFGRMVADMTDINVDAACQVSHAISVHAVDNEFDYFTAVDDRKADAAETGAGMIGTIEFNSSTLYRYATVDVDALHRTLGDAAATRAAVEAFLTAFARSMPTGKQNTFAHRTLPDAVLVRLRDSQPINLVGAFETPITETHAAGRLELAAAALAKHTAAVENAYGERPVGSWVTQVGEKTAVLADLGKSVSFNELVTGVGSRPAWHSDSRHERVAAEAGRPTPVVGLVQPLRPARHRGRTHQERGDRPARRRQGSPAHRAAHRAARPGVRGTAGPTRADPPGLPDRPISRRPAQRTVDLPLLPVRRGLSRRGQRRTGTAARPGAGAGPAAVPLYLGRRSCPPVGPINLGVHDGTLDDTLTQWPWLAAEWHRRKASHRVRLEIIRDARPGEPVTETMPDEPVSFDPAHRQHTWRSVLRQHVDVTNDIAERAGVAEHDPLSLLGG</sequence>
<evidence type="ECO:0000313" key="2">
    <source>
        <dbReference type="EMBL" id="BCB82958.1"/>
    </source>
</evidence>
<gene>
    <name evidence="2" type="ORF">Psuf_002710</name>
</gene>
<reference evidence="2 3" key="2">
    <citation type="submission" date="2020-03" db="EMBL/GenBank/DDBJ databases">
        <authorList>
            <person name="Ichikawa N."/>
            <person name="Kimura A."/>
            <person name="Kitahashi Y."/>
            <person name="Uohara A."/>
        </authorList>
    </citation>
    <scope>NUCLEOTIDE SEQUENCE [LARGE SCALE GENOMIC DNA]</scope>
    <source>
        <strain evidence="2 3">NBRC 105367</strain>
    </source>
</reference>
<dbReference type="KEGG" id="psuu:Psuf_002710"/>
<evidence type="ECO:0000256" key="1">
    <source>
        <dbReference type="SAM" id="MobiDB-lite"/>
    </source>
</evidence>